<feature type="transmembrane region" description="Helical" evidence="1">
    <location>
        <begin position="48"/>
        <end position="72"/>
    </location>
</feature>
<keyword evidence="3" id="KW-1185">Reference proteome</keyword>
<feature type="transmembrane region" description="Helical" evidence="1">
    <location>
        <begin position="121"/>
        <end position="138"/>
    </location>
</feature>
<feature type="transmembrane region" description="Helical" evidence="1">
    <location>
        <begin position="20"/>
        <end position="42"/>
    </location>
</feature>
<name>A0A7X2P782_9FIRM</name>
<keyword evidence="1" id="KW-0472">Membrane</keyword>
<feature type="transmembrane region" description="Helical" evidence="1">
    <location>
        <begin position="84"/>
        <end position="101"/>
    </location>
</feature>
<protein>
    <submittedName>
        <fullName evidence="2">Uncharacterized protein</fullName>
    </submittedName>
</protein>
<dbReference type="RefSeq" id="WP_154457256.1">
    <property type="nucleotide sequence ID" value="NZ_VUMV01000002.1"/>
</dbReference>
<proteinExistence type="predicted"/>
<reference evidence="2 3" key="1">
    <citation type="submission" date="2019-08" db="EMBL/GenBank/DDBJ databases">
        <title>In-depth cultivation of the pig gut microbiome towards novel bacterial diversity and tailored functional studies.</title>
        <authorList>
            <person name="Wylensek D."/>
            <person name="Hitch T.C.A."/>
            <person name="Clavel T."/>
        </authorList>
    </citation>
    <scope>NUCLEOTIDE SEQUENCE [LARGE SCALE GENOMIC DNA]</scope>
    <source>
        <strain evidence="2 3">Oil+RF-744-WCA-WT-13</strain>
    </source>
</reference>
<gene>
    <name evidence="2" type="ORF">FYJ60_03860</name>
</gene>
<accession>A0A7X2P782</accession>
<comment type="caution">
    <text evidence="2">The sequence shown here is derived from an EMBL/GenBank/DDBJ whole genome shotgun (WGS) entry which is preliminary data.</text>
</comment>
<dbReference type="AlphaFoldDB" id="A0A7X2P782"/>
<organism evidence="2 3">
    <name type="scientific">Bilifractor porci</name>
    <dbReference type="NCBI Taxonomy" id="2606636"/>
    <lineage>
        <taxon>Bacteria</taxon>
        <taxon>Bacillati</taxon>
        <taxon>Bacillota</taxon>
        <taxon>Clostridia</taxon>
        <taxon>Lachnospirales</taxon>
        <taxon>Lachnospiraceae</taxon>
        <taxon>Bilifractor</taxon>
    </lineage>
</organism>
<evidence type="ECO:0000313" key="2">
    <source>
        <dbReference type="EMBL" id="MST81451.1"/>
    </source>
</evidence>
<evidence type="ECO:0000256" key="1">
    <source>
        <dbReference type="SAM" id="Phobius"/>
    </source>
</evidence>
<keyword evidence="1" id="KW-1133">Transmembrane helix</keyword>
<sequence length="169" mass="19004">MDKEKQSRTLPGPVPEGFTLFMALVDCLPVLFFSVSSAILAARFNSRLFQAGVLLVILAGALKAGWKFVIALRHRDLRFLNKQMRYLMPAGFLLIILALFVDRGRWSIAAVIRHMTNMPALFLFLTGAAGMGLMVWFAQKKDRRDAKANWKEQITNSVAQFCIMLGILL</sequence>
<dbReference type="Proteomes" id="UP000466864">
    <property type="component" value="Unassembled WGS sequence"/>
</dbReference>
<dbReference type="EMBL" id="VUMV01000002">
    <property type="protein sequence ID" value="MST81451.1"/>
    <property type="molecule type" value="Genomic_DNA"/>
</dbReference>
<keyword evidence="1" id="KW-0812">Transmembrane</keyword>
<evidence type="ECO:0000313" key="3">
    <source>
        <dbReference type="Proteomes" id="UP000466864"/>
    </source>
</evidence>